<evidence type="ECO:0000256" key="5">
    <source>
        <dbReference type="ARBA" id="ARBA00022679"/>
    </source>
</evidence>
<dbReference type="PANTHER" id="PTHR47779:SF1">
    <property type="entry name" value="SYNTHASE (CCG-9), PUTATIVE (AFU_ORTHOLOGUE AFUA_3G12100)-RELATED"/>
    <property type="match status" value="1"/>
</dbReference>
<keyword evidence="10" id="KW-1185">Reference proteome</keyword>
<evidence type="ECO:0000256" key="1">
    <source>
        <dbReference type="ARBA" id="ARBA00009481"/>
    </source>
</evidence>
<proteinExistence type="inferred from homology"/>
<dbReference type="GO" id="GO:0016757">
    <property type="term" value="F:glycosyltransferase activity"/>
    <property type="evidence" value="ECO:0007669"/>
    <property type="project" value="UniProtKB-KW"/>
</dbReference>
<dbReference type="InterPro" id="IPR049438">
    <property type="entry name" value="TreT_GT1"/>
</dbReference>
<evidence type="ECO:0000256" key="3">
    <source>
        <dbReference type="ARBA" id="ARBA00022526"/>
    </source>
</evidence>
<dbReference type="InterPro" id="IPR001296">
    <property type="entry name" value="Glyco_trans_1"/>
</dbReference>
<dbReference type="Gene3D" id="3.40.50.2000">
    <property type="entry name" value="Glycogen Phosphorylase B"/>
    <property type="match status" value="2"/>
</dbReference>
<keyword evidence="6" id="KW-0119">Carbohydrate metabolism</keyword>
<comment type="subunit">
    <text evidence="2">Homodimer.</text>
</comment>
<dbReference type="InterPro" id="IPR052078">
    <property type="entry name" value="Trehalose_Metab_GTase"/>
</dbReference>
<reference evidence="9 10" key="1">
    <citation type="journal article" date="2013" name="Curr. Biol.">
        <title>Shared signatures of parasitism and phylogenomics unite Cryptomycota and microsporidia.</title>
        <authorList>
            <person name="James T.Y."/>
            <person name="Pelin A."/>
            <person name="Bonen L."/>
            <person name="Ahrendt S."/>
            <person name="Sain D."/>
            <person name="Corradi N."/>
            <person name="Stajich J.E."/>
        </authorList>
    </citation>
    <scope>NUCLEOTIDE SEQUENCE [LARGE SCALE GENOMIC DNA]</scope>
    <source>
        <strain evidence="9 10">CSF55</strain>
    </source>
</reference>
<evidence type="ECO:0000259" key="7">
    <source>
        <dbReference type="Pfam" id="PF00534"/>
    </source>
</evidence>
<dbReference type="SUPFAM" id="SSF53756">
    <property type="entry name" value="UDP-Glycosyltransferase/glycogen phosphorylase"/>
    <property type="match status" value="1"/>
</dbReference>
<evidence type="ECO:0000256" key="2">
    <source>
        <dbReference type="ARBA" id="ARBA00011738"/>
    </source>
</evidence>
<dbReference type="Proteomes" id="UP000030755">
    <property type="component" value="Unassembled WGS sequence"/>
</dbReference>
<organism evidence="9 10">
    <name type="scientific">Rozella allomycis (strain CSF55)</name>
    <dbReference type="NCBI Taxonomy" id="988480"/>
    <lineage>
        <taxon>Eukaryota</taxon>
        <taxon>Fungi</taxon>
        <taxon>Fungi incertae sedis</taxon>
        <taxon>Cryptomycota</taxon>
        <taxon>Cryptomycota incertae sedis</taxon>
        <taxon>Rozella</taxon>
    </lineage>
</organism>
<keyword evidence="3" id="KW-0313">Glucose metabolism</keyword>
<dbReference type="HOGENOM" id="CLU_011001_0_0_1"/>
<name>A0A075AYC4_ROZAC</name>
<feature type="domain" description="Glycosyl transferase family 1" evidence="7">
    <location>
        <begin position="397"/>
        <end position="570"/>
    </location>
</feature>
<dbReference type="OrthoDB" id="937291at2759"/>
<dbReference type="Pfam" id="PF00534">
    <property type="entry name" value="Glycos_transf_1"/>
    <property type="match status" value="1"/>
</dbReference>
<evidence type="ECO:0000259" key="8">
    <source>
        <dbReference type="Pfam" id="PF21269"/>
    </source>
</evidence>
<dbReference type="Pfam" id="PF21269">
    <property type="entry name" value="TreT_GT1"/>
    <property type="match status" value="1"/>
</dbReference>
<dbReference type="AlphaFoldDB" id="A0A075AYC4"/>
<dbReference type="PANTHER" id="PTHR47779">
    <property type="entry name" value="SYNTHASE (CCG-9), PUTATIVE (AFU_ORTHOLOGUE AFUA_3G12100)-RELATED"/>
    <property type="match status" value="1"/>
</dbReference>
<gene>
    <name evidence="9" type="ORF">O9G_000488</name>
</gene>
<keyword evidence="5" id="KW-0808">Transferase</keyword>
<sequence>METDDMRKIKCGDSCSLSGSSSPMIRGVSWEPEYQISWNDTLHHSHAFLANDDSIIIAVSVCKNCFTTTISTPSGAKIKIDVLQSFMSRLWLELDILPCEFDTSGVTTDERADSAVRKAIGLFGPNVSIPRLSIGFKNRVEVDCNAIRLVNLHDYEKICSEYLWKNLLKQVSIFSNLKPNIYVSFISSTPQGGGVALMRHALIRLSKLFQLNIQWYVVRPNPAVFQVTKRKIHNVLQGVSTERLTIDEKDLYEKWSRFNAERYWQSSVFKLADIIVLDDPQVVGLIPFIKEVNSECVLIYRSHIEIRTDLLSLNSSQKDVWDYLFKGKIEKCDAFISHPVNSFVPSEIDKSKVYFMPATTDPLDGLNKTLSNRDIEYYLHMFRRICGEQNMPKLDISRPYIVQISRFDPSKGIPDVINSYKILRSMLDSDHIDAKNGHEPQLVVCGHGSIDDPDGSLVYEQALNMIQNDTTLFKYRHDIIIARLPPSDQLLNTILRGAFAALQLSIREGFEIKVSEAIMKKIPIITTKIGGIPWQVVDQKNGFLVPPNSPGIVANLLFKLLQDKAFYNKIMNSNVGGFLQEEFTTSTQLCNWLSLWNHLWRSKRTQTEINAVSVKADEGIQWYR</sequence>
<evidence type="ECO:0000256" key="6">
    <source>
        <dbReference type="ARBA" id="ARBA00023277"/>
    </source>
</evidence>
<dbReference type="EMBL" id="KE561047">
    <property type="protein sequence ID" value="EPZ33712.1"/>
    <property type="molecule type" value="Genomic_DNA"/>
</dbReference>
<comment type="similarity">
    <text evidence="1">Belongs to the glycosyltransferase group 1 family. Glycosyltransferase 4 subfamily.</text>
</comment>
<evidence type="ECO:0000313" key="9">
    <source>
        <dbReference type="EMBL" id="EPZ33712.1"/>
    </source>
</evidence>
<protein>
    <submittedName>
        <fullName evidence="9">Uncharacterized protein</fullName>
    </submittedName>
</protein>
<keyword evidence="4" id="KW-0328">Glycosyltransferase</keyword>
<accession>A0A075AYC4</accession>
<feature type="domain" description="Trehalose synthase N-terminal" evidence="8">
    <location>
        <begin position="186"/>
        <end position="340"/>
    </location>
</feature>
<dbReference type="STRING" id="988480.A0A075AYC4"/>
<dbReference type="GO" id="GO:0006006">
    <property type="term" value="P:glucose metabolic process"/>
    <property type="evidence" value="ECO:0007669"/>
    <property type="project" value="UniProtKB-KW"/>
</dbReference>
<evidence type="ECO:0000313" key="10">
    <source>
        <dbReference type="Proteomes" id="UP000030755"/>
    </source>
</evidence>
<dbReference type="OMA" id="KKAVIHW"/>
<evidence type="ECO:0000256" key="4">
    <source>
        <dbReference type="ARBA" id="ARBA00022676"/>
    </source>
</evidence>